<dbReference type="AlphaFoldDB" id="A0A653BAV1"/>
<dbReference type="AntiFam" id="ANF00019">
    <property type="entry name" value="tRNA translation"/>
</dbReference>
<organism evidence="1">
    <name type="scientific">Ectopseudomonas oleovorans</name>
    <name type="common">Pseudomonas oleovorans</name>
    <dbReference type="NCBI Taxonomy" id="301"/>
    <lineage>
        <taxon>Bacteria</taxon>
        <taxon>Pseudomonadati</taxon>
        <taxon>Pseudomonadota</taxon>
        <taxon>Gammaproteobacteria</taxon>
        <taxon>Pseudomonadales</taxon>
        <taxon>Pseudomonadaceae</taxon>
        <taxon>Ectopseudomonas</taxon>
    </lineage>
</organism>
<accession>A0A653BAV1</accession>
<sequence>MHRHKPARTGPESRPSILEGRYEEVTLETGGNAGGFVRWCGRRDSNSHTLRRQNLNLVCLPISPRPRGFKLKTKTPGFWPGVLEYGVDDGNRTHDTRSHNPVLYQLSYAHHIALLTQIA</sequence>
<reference evidence="1" key="1">
    <citation type="submission" date="2018-11" db="EMBL/GenBank/DDBJ databases">
        <authorList>
            <consortium name="Genoscope - CEA"/>
            <person name="William W."/>
        </authorList>
    </citation>
    <scope>NUCLEOTIDE SEQUENCE [LARGE SCALE GENOMIC DNA]</scope>
    <source>
        <strain evidence="1">T9AD</strain>
    </source>
</reference>
<evidence type="ECO:0000313" key="1">
    <source>
        <dbReference type="EMBL" id="VDN65763.1"/>
    </source>
</evidence>
<protein>
    <submittedName>
        <fullName evidence="1">Uncharacterized protein</fullName>
    </submittedName>
</protein>
<name>A0A653BAV1_ECTOL</name>
<gene>
    <name evidence="1" type="ORF">POT9AD_4788</name>
</gene>
<dbReference type="AntiFam" id="ANF00012">
    <property type="entry name" value="tRNA translation"/>
</dbReference>
<proteinExistence type="predicted"/>
<dbReference type="EMBL" id="LR130779">
    <property type="protein sequence ID" value="VDN65763.1"/>
    <property type="molecule type" value="Genomic_DNA"/>
</dbReference>